<dbReference type="PIRSF" id="PIRSF003107">
    <property type="entry name" value="PhoU"/>
    <property type="match status" value="1"/>
</dbReference>
<comment type="function">
    <text evidence="2">Plays a role in the regulation of phosphate uptake.</text>
</comment>
<feature type="domain" description="PhoU" evidence="3">
    <location>
        <begin position="120"/>
        <end position="204"/>
    </location>
</feature>
<dbReference type="InterPro" id="IPR028366">
    <property type="entry name" value="PhoU"/>
</dbReference>
<dbReference type="Pfam" id="PF01895">
    <property type="entry name" value="PhoU"/>
    <property type="match status" value="2"/>
</dbReference>
<reference evidence="4 5" key="1">
    <citation type="submission" date="2018-02" db="EMBL/GenBank/DDBJ databases">
        <title>Genome sequence of Desulfovibrio carbinolicus DSM 3852.</title>
        <authorList>
            <person name="Wilbanks E."/>
            <person name="Skennerton C.T."/>
            <person name="Orphan V.J."/>
        </authorList>
    </citation>
    <scope>NUCLEOTIDE SEQUENCE [LARGE SCALE GENOMIC DNA]</scope>
    <source>
        <strain evidence="4 5">DSM 3852</strain>
    </source>
</reference>
<dbReference type="SUPFAM" id="SSF109755">
    <property type="entry name" value="PhoU-like"/>
    <property type="match status" value="1"/>
</dbReference>
<dbReference type="InterPro" id="IPR026022">
    <property type="entry name" value="PhoU_dom"/>
</dbReference>
<feature type="domain" description="PhoU" evidence="3">
    <location>
        <begin position="21"/>
        <end position="104"/>
    </location>
</feature>
<organism evidence="4 5">
    <name type="scientific">Solidesulfovibrio carbinolicus</name>
    <dbReference type="NCBI Taxonomy" id="296842"/>
    <lineage>
        <taxon>Bacteria</taxon>
        <taxon>Pseudomonadati</taxon>
        <taxon>Thermodesulfobacteriota</taxon>
        <taxon>Desulfovibrionia</taxon>
        <taxon>Desulfovibrionales</taxon>
        <taxon>Desulfovibrionaceae</taxon>
        <taxon>Solidesulfovibrio</taxon>
    </lineage>
</organism>
<dbReference type="GO" id="GO:0030643">
    <property type="term" value="P:intracellular phosphate ion homeostasis"/>
    <property type="evidence" value="ECO:0007669"/>
    <property type="project" value="InterPro"/>
</dbReference>
<evidence type="ECO:0000256" key="1">
    <source>
        <dbReference type="ARBA" id="ARBA00008107"/>
    </source>
</evidence>
<keyword evidence="2" id="KW-0592">Phosphate transport</keyword>
<keyword evidence="2" id="KW-0963">Cytoplasm</keyword>
<comment type="subunit">
    <text evidence="2">Homodimer.</text>
</comment>
<dbReference type="GO" id="GO:0006817">
    <property type="term" value="P:phosphate ion transport"/>
    <property type="evidence" value="ECO:0007669"/>
    <property type="project" value="UniProtKB-KW"/>
</dbReference>
<dbReference type="PANTHER" id="PTHR42930:SF3">
    <property type="entry name" value="PHOSPHATE-SPECIFIC TRANSPORT SYSTEM ACCESSORY PROTEIN PHOU"/>
    <property type="match status" value="1"/>
</dbReference>
<evidence type="ECO:0000313" key="5">
    <source>
        <dbReference type="Proteomes" id="UP000293296"/>
    </source>
</evidence>
<dbReference type="Proteomes" id="UP000293296">
    <property type="component" value="Chromosome"/>
</dbReference>
<dbReference type="PANTHER" id="PTHR42930">
    <property type="entry name" value="PHOSPHATE-SPECIFIC TRANSPORT SYSTEM ACCESSORY PROTEIN PHOU"/>
    <property type="match status" value="1"/>
</dbReference>
<dbReference type="Gene3D" id="1.20.58.220">
    <property type="entry name" value="Phosphate transport system protein phou homolog 2, domain 2"/>
    <property type="match status" value="1"/>
</dbReference>
<dbReference type="GO" id="GO:0045936">
    <property type="term" value="P:negative regulation of phosphate metabolic process"/>
    <property type="evidence" value="ECO:0007669"/>
    <property type="project" value="InterPro"/>
</dbReference>
<keyword evidence="2" id="KW-0813">Transport</keyword>
<evidence type="ECO:0000259" key="3">
    <source>
        <dbReference type="Pfam" id="PF01895"/>
    </source>
</evidence>
<evidence type="ECO:0000256" key="2">
    <source>
        <dbReference type="PIRNR" id="PIRNR003107"/>
    </source>
</evidence>
<name>A0A4P6HQH5_9BACT</name>
<dbReference type="AlphaFoldDB" id="A0A4P6HQH5"/>
<dbReference type="KEGG" id="dcb:C3Y92_09680"/>
<dbReference type="InterPro" id="IPR038078">
    <property type="entry name" value="PhoU-like_sf"/>
</dbReference>
<accession>A0A4P6HQH5</accession>
<dbReference type="GO" id="GO:0005737">
    <property type="term" value="C:cytoplasm"/>
    <property type="evidence" value="ECO:0007669"/>
    <property type="project" value="UniProtKB-SubCell"/>
</dbReference>
<dbReference type="EMBL" id="CP026538">
    <property type="protein sequence ID" value="QAZ67478.1"/>
    <property type="molecule type" value="Genomic_DNA"/>
</dbReference>
<dbReference type="OrthoDB" id="9814256at2"/>
<gene>
    <name evidence="4" type="primary">phoU</name>
    <name evidence="4" type="ORF">C3Y92_09680</name>
</gene>
<comment type="subcellular location">
    <subcellularLocation>
        <location evidence="2">Cytoplasm</location>
    </subcellularLocation>
</comment>
<keyword evidence="5" id="KW-1185">Reference proteome</keyword>
<sequence>MESRAHFHAELDALKGRVIALSVLVETARQGAVAAYRQNDQTLARQIIEGDKAINQQACDIDEACLKLLALEQPVALDLRRIVGYARAVINLERLGDEAVNIAEGALVGAGLPGDCDGALMELSDHVAGMLALASRSFVEDDVDAAMDVCRLDERARELAVAAMRCITEALSRCQAAPEEGVRAILACRSFERMAGHAANLGEILVFIVKGVILSQKCQPR</sequence>
<dbReference type="NCBIfam" id="TIGR02135">
    <property type="entry name" value="phoU_full"/>
    <property type="match status" value="1"/>
</dbReference>
<protein>
    <recommendedName>
        <fullName evidence="2">Phosphate-specific transport system accessory protein PhoU</fullName>
    </recommendedName>
</protein>
<comment type="similarity">
    <text evidence="1 2">Belongs to the PhoU family.</text>
</comment>
<evidence type="ECO:0000313" key="4">
    <source>
        <dbReference type="EMBL" id="QAZ67478.1"/>
    </source>
</evidence>
<dbReference type="RefSeq" id="WP_129352110.1">
    <property type="nucleotide sequence ID" value="NZ_CP026538.1"/>
</dbReference>
<proteinExistence type="inferred from homology"/>